<comment type="function">
    <text evidence="9">Essential subunit of the Sec protein translocation channel SecYEG. Clamps together the 2 halves of SecY. May contact the channel plug during translocation.</text>
</comment>
<keyword evidence="2 9" id="KW-0813">Transport</keyword>
<dbReference type="PANTHER" id="PTHR33910:SF1">
    <property type="entry name" value="PROTEIN TRANSLOCASE SUBUNIT SECE"/>
    <property type="match status" value="1"/>
</dbReference>
<reference evidence="10 13" key="1">
    <citation type="submission" date="2016-01" db="EMBL/GenBank/DDBJ databases">
        <title>Use of Whole Genome Sequencing to ascertain that Brevibacterium massiliense (Roux, Raoult 2009) is a later heterotypic synonym of Brevibacterium ravenspurgense (Mages 2008).</title>
        <authorList>
            <person name="Bernier A.-M."/>
            <person name="Burdz T."/>
            <person name="Huynh C."/>
            <person name="Pachecho A.L."/>
            <person name="Wiebe D."/>
            <person name="Bonner C."/>
            <person name="Bernard K."/>
        </authorList>
    </citation>
    <scope>NUCLEOTIDE SEQUENCE [LARGE SCALE GENOMIC DNA]</scope>
    <source>
        <strain evidence="10 13">CCUG56047</strain>
    </source>
</reference>
<dbReference type="GO" id="GO:0043952">
    <property type="term" value="P:protein transport by the Sec complex"/>
    <property type="evidence" value="ECO:0007669"/>
    <property type="project" value="UniProtKB-UniRule"/>
</dbReference>
<evidence type="ECO:0000313" key="10">
    <source>
        <dbReference type="EMBL" id="KXZ58564.1"/>
    </source>
</evidence>
<keyword evidence="7 9" id="KW-0811">Translocation</keyword>
<name>A0A150H979_9MICO</name>
<evidence type="ECO:0000256" key="7">
    <source>
        <dbReference type="ARBA" id="ARBA00023010"/>
    </source>
</evidence>
<keyword evidence="8 9" id="KW-0472">Membrane</keyword>
<accession>A0A150H979</accession>
<dbReference type="Pfam" id="PF00584">
    <property type="entry name" value="SecE"/>
    <property type="match status" value="1"/>
</dbReference>
<evidence type="ECO:0000256" key="1">
    <source>
        <dbReference type="ARBA" id="ARBA00004370"/>
    </source>
</evidence>
<dbReference type="EMBL" id="PKGO01000002">
    <property type="protein sequence ID" value="PKY70909.1"/>
    <property type="molecule type" value="Genomic_DNA"/>
</dbReference>
<evidence type="ECO:0000313" key="12">
    <source>
        <dbReference type="Proteomes" id="UP000242755"/>
    </source>
</evidence>
<comment type="caution">
    <text evidence="10">The sequence shown here is derived from an EMBL/GenBank/DDBJ whole genome shotgun (WGS) entry which is preliminary data.</text>
</comment>
<reference evidence="11 12" key="2">
    <citation type="submission" date="2017-12" db="EMBL/GenBank/DDBJ databases">
        <title>Phylogenetic diversity of female urinary microbiome.</title>
        <authorList>
            <person name="Thomas-White K."/>
            <person name="Wolfe A.J."/>
        </authorList>
    </citation>
    <scope>NUCLEOTIDE SEQUENCE [LARGE SCALE GENOMIC DNA]</scope>
    <source>
        <strain evidence="11 12">UMB0426</strain>
    </source>
</reference>
<dbReference type="GO" id="GO:0065002">
    <property type="term" value="P:intracellular protein transmembrane transport"/>
    <property type="evidence" value="ECO:0007669"/>
    <property type="project" value="UniProtKB-UniRule"/>
</dbReference>
<dbReference type="Proteomes" id="UP000243589">
    <property type="component" value="Unassembled WGS sequence"/>
</dbReference>
<comment type="subunit">
    <text evidence="9">Component of the Sec protein translocase complex. Heterotrimer consisting of SecY, SecE and SecG subunits. The heterotrimers can form oligomers, although 1 heterotrimer is thought to be able to translocate proteins. Interacts with the ribosome. Interacts with SecDF, and other proteins may be involved. Interacts with SecA.</text>
</comment>
<dbReference type="GO" id="GO:0006605">
    <property type="term" value="P:protein targeting"/>
    <property type="evidence" value="ECO:0007669"/>
    <property type="project" value="UniProtKB-UniRule"/>
</dbReference>
<dbReference type="Proteomes" id="UP000242755">
    <property type="component" value="Unassembled WGS sequence"/>
</dbReference>
<protein>
    <recommendedName>
        <fullName evidence="9">Protein translocase subunit SecE</fullName>
    </recommendedName>
</protein>
<gene>
    <name evidence="9 10" type="primary">secE</name>
    <name evidence="10" type="ORF">Bravens_01617</name>
    <name evidence="11" type="ORF">CYJ40_02285</name>
</gene>
<dbReference type="InterPro" id="IPR038379">
    <property type="entry name" value="SecE_sf"/>
</dbReference>
<evidence type="ECO:0000256" key="6">
    <source>
        <dbReference type="ARBA" id="ARBA00022989"/>
    </source>
</evidence>
<evidence type="ECO:0000313" key="13">
    <source>
        <dbReference type="Proteomes" id="UP000243589"/>
    </source>
</evidence>
<evidence type="ECO:0000313" key="11">
    <source>
        <dbReference type="EMBL" id="PKY70909.1"/>
    </source>
</evidence>
<evidence type="ECO:0000256" key="4">
    <source>
        <dbReference type="ARBA" id="ARBA00022692"/>
    </source>
</evidence>
<organism evidence="10 13">
    <name type="scientific">Brevibacterium ravenspurgense</name>
    <dbReference type="NCBI Taxonomy" id="479117"/>
    <lineage>
        <taxon>Bacteria</taxon>
        <taxon>Bacillati</taxon>
        <taxon>Actinomycetota</taxon>
        <taxon>Actinomycetes</taxon>
        <taxon>Micrococcales</taxon>
        <taxon>Brevibacteriaceae</taxon>
        <taxon>Brevibacterium</taxon>
    </lineage>
</organism>
<evidence type="ECO:0000256" key="9">
    <source>
        <dbReference type="HAMAP-Rule" id="MF_00422"/>
    </source>
</evidence>
<keyword evidence="6 9" id="KW-1133">Transmembrane helix</keyword>
<feature type="transmembrane region" description="Helical" evidence="9">
    <location>
        <begin position="43"/>
        <end position="76"/>
    </location>
</feature>
<keyword evidence="3 9" id="KW-1003">Cell membrane</keyword>
<dbReference type="PANTHER" id="PTHR33910">
    <property type="entry name" value="PROTEIN TRANSLOCASE SUBUNIT SECE"/>
    <property type="match status" value="1"/>
</dbReference>
<keyword evidence="5 9" id="KW-0653">Protein transport</keyword>
<keyword evidence="4 9" id="KW-0812">Transmembrane</keyword>
<dbReference type="HAMAP" id="MF_00422">
    <property type="entry name" value="SecE"/>
    <property type="match status" value="1"/>
</dbReference>
<dbReference type="GO" id="GO:0009306">
    <property type="term" value="P:protein secretion"/>
    <property type="evidence" value="ECO:0007669"/>
    <property type="project" value="UniProtKB-UniRule"/>
</dbReference>
<dbReference type="EMBL" id="LQQC01000010">
    <property type="protein sequence ID" value="KXZ58564.1"/>
    <property type="molecule type" value="Genomic_DNA"/>
</dbReference>
<dbReference type="RefSeq" id="WP_019174618.1">
    <property type="nucleotide sequence ID" value="NZ_JAKRCZ010000003.1"/>
</dbReference>
<sequence length="85" mass="9555">MAESQANSETAQKKQGFFGAIIQFIREVFDQLKKVVTPSRKELLNYTLVVLGFVALMMVLVTILDFVFGKLAGFIFAGSPLWPLW</sequence>
<evidence type="ECO:0000256" key="2">
    <source>
        <dbReference type="ARBA" id="ARBA00022448"/>
    </source>
</evidence>
<comment type="subcellular location">
    <subcellularLocation>
        <location evidence="9">Cell membrane</location>
        <topology evidence="9">Single-pass membrane protein</topology>
    </subcellularLocation>
    <subcellularLocation>
        <location evidence="1">Membrane</location>
    </subcellularLocation>
</comment>
<dbReference type="InterPro" id="IPR005807">
    <property type="entry name" value="SecE_bac"/>
</dbReference>
<dbReference type="GO" id="GO:0005886">
    <property type="term" value="C:plasma membrane"/>
    <property type="evidence" value="ECO:0007669"/>
    <property type="project" value="UniProtKB-SubCell"/>
</dbReference>
<dbReference type="STRING" id="1176165.GCA_001584405_00259"/>
<dbReference type="Gene3D" id="1.20.5.1030">
    <property type="entry name" value="Preprotein translocase secy subunit"/>
    <property type="match status" value="1"/>
</dbReference>
<dbReference type="GO" id="GO:0008320">
    <property type="term" value="F:protein transmembrane transporter activity"/>
    <property type="evidence" value="ECO:0007669"/>
    <property type="project" value="UniProtKB-UniRule"/>
</dbReference>
<comment type="similarity">
    <text evidence="9">Belongs to the SecE/SEC61-gamma family.</text>
</comment>
<evidence type="ECO:0000256" key="8">
    <source>
        <dbReference type="ARBA" id="ARBA00023136"/>
    </source>
</evidence>
<evidence type="ECO:0000256" key="5">
    <source>
        <dbReference type="ARBA" id="ARBA00022927"/>
    </source>
</evidence>
<evidence type="ECO:0000256" key="3">
    <source>
        <dbReference type="ARBA" id="ARBA00022475"/>
    </source>
</evidence>
<dbReference type="NCBIfam" id="TIGR00964">
    <property type="entry name" value="secE_bact"/>
    <property type="match status" value="1"/>
</dbReference>
<keyword evidence="13" id="KW-1185">Reference proteome</keyword>
<dbReference type="AlphaFoldDB" id="A0A150H979"/>
<dbReference type="PATRIC" id="fig|479117.4.peg.1600"/>
<proteinExistence type="inferred from homology"/>
<dbReference type="InterPro" id="IPR001901">
    <property type="entry name" value="Translocase_SecE/Sec61-g"/>
</dbReference>